<dbReference type="CDD" id="cd09917">
    <property type="entry name" value="F-box_SF"/>
    <property type="match status" value="1"/>
</dbReference>
<evidence type="ECO:0000259" key="2">
    <source>
        <dbReference type="PROSITE" id="PS50181"/>
    </source>
</evidence>
<dbReference type="Pfam" id="PF00646">
    <property type="entry name" value="F-box"/>
    <property type="match status" value="1"/>
</dbReference>
<sequence>MSRKSSRLQEKRNISTSVQPKDEVLPEATAVEPARKKARTSASRRSKKGGEDQGDSEKGTLRRIVNDMPLDVILEIFKFLELQDILHLSRTSRDLRRIIMARSSRSVWRAACVNSGCPTPSEHMSEPEFAALLFDPVCTFCHRSPSCGIIYWDLGMRLHDACVPKALYTFDELTQLKNWSADVETMVKRLRECGPDRVNSIPCYTDGRKLLKGRGRFQKAYLPSTIKRFRLEYMQVKDDPFRLAAWEGEKVKEHHSRLEFAKECQDWQNDRREAERIRTRALLNERCFAIKNKLTPSGWTNTHFADYAFVFHPKVHAVMPLTDQEWLEIEPIFAPLLEDIKASQLKTRRDTVYSARFSALDGFYRDHINDLMRATHQAFVPFPEFLLAPDAEPLIKLILDTSIEDALPKVAVQQLIPGNDSLVELSKKYFSQREQELQTCLEKKTRRSIDQVVFKCKNCYQSIFAPTLYSHACISSVYTKSKPDWKWPQYNPFKPRITCRLWSASRFEYDAPLTAFANKMFELCGATDIRSLNDIDPLLECFGCRKKGARTFYRWSRAINAHLHCKNFKLHTLSVSSYDEDMRRLVEDAEYHKVETLLMSDGIICKLCPPGASQSGRLHQHMKSQHKLSKAKKGVHWGWNISTPHPRLFWPPPIKVLNGVVV</sequence>
<evidence type="ECO:0000256" key="1">
    <source>
        <dbReference type="SAM" id="MobiDB-lite"/>
    </source>
</evidence>
<dbReference type="InterPro" id="IPR001810">
    <property type="entry name" value="F-box_dom"/>
</dbReference>
<dbReference type="Proteomes" id="UP001465976">
    <property type="component" value="Unassembled WGS sequence"/>
</dbReference>
<evidence type="ECO:0000313" key="4">
    <source>
        <dbReference type="Proteomes" id="UP001465976"/>
    </source>
</evidence>
<comment type="caution">
    <text evidence="3">The sequence shown here is derived from an EMBL/GenBank/DDBJ whole genome shotgun (WGS) entry which is preliminary data.</text>
</comment>
<dbReference type="PROSITE" id="PS50181">
    <property type="entry name" value="FBOX"/>
    <property type="match status" value="1"/>
</dbReference>
<dbReference type="SUPFAM" id="SSF81383">
    <property type="entry name" value="F-box domain"/>
    <property type="match status" value="1"/>
</dbReference>
<feature type="compositionally biased region" description="Basic residues" evidence="1">
    <location>
        <begin position="36"/>
        <end position="47"/>
    </location>
</feature>
<protein>
    <recommendedName>
        <fullName evidence="2">F-box domain-containing protein</fullName>
    </recommendedName>
</protein>
<dbReference type="InterPro" id="IPR036047">
    <property type="entry name" value="F-box-like_dom_sf"/>
</dbReference>
<gene>
    <name evidence="3" type="ORF">V5O48_006278</name>
</gene>
<dbReference type="SMART" id="SM00256">
    <property type="entry name" value="FBOX"/>
    <property type="match status" value="1"/>
</dbReference>
<evidence type="ECO:0000313" key="3">
    <source>
        <dbReference type="EMBL" id="KAL0575690.1"/>
    </source>
</evidence>
<feature type="compositionally biased region" description="Basic and acidic residues" evidence="1">
    <location>
        <begin position="48"/>
        <end position="60"/>
    </location>
</feature>
<reference evidence="3 4" key="1">
    <citation type="submission" date="2024-02" db="EMBL/GenBank/DDBJ databases">
        <title>A draft genome for the cacao thread blight pathogen Marasmius crinis-equi.</title>
        <authorList>
            <person name="Cohen S.P."/>
            <person name="Baruah I.K."/>
            <person name="Amoako-Attah I."/>
            <person name="Bukari Y."/>
            <person name="Meinhardt L.W."/>
            <person name="Bailey B.A."/>
        </authorList>
    </citation>
    <scope>NUCLEOTIDE SEQUENCE [LARGE SCALE GENOMIC DNA]</scope>
    <source>
        <strain evidence="3 4">GH-76</strain>
    </source>
</reference>
<dbReference type="Gene3D" id="1.20.1280.50">
    <property type="match status" value="1"/>
</dbReference>
<name>A0ABR3FJY4_9AGAR</name>
<feature type="region of interest" description="Disordered" evidence="1">
    <location>
        <begin position="1"/>
        <end position="60"/>
    </location>
</feature>
<keyword evidence="4" id="KW-1185">Reference proteome</keyword>
<dbReference type="EMBL" id="JBAHYK010000282">
    <property type="protein sequence ID" value="KAL0575690.1"/>
    <property type="molecule type" value="Genomic_DNA"/>
</dbReference>
<accession>A0ABR3FJY4</accession>
<feature type="domain" description="F-box" evidence="2">
    <location>
        <begin position="62"/>
        <end position="111"/>
    </location>
</feature>
<organism evidence="3 4">
    <name type="scientific">Marasmius crinis-equi</name>
    <dbReference type="NCBI Taxonomy" id="585013"/>
    <lineage>
        <taxon>Eukaryota</taxon>
        <taxon>Fungi</taxon>
        <taxon>Dikarya</taxon>
        <taxon>Basidiomycota</taxon>
        <taxon>Agaricomycotina</taxon>
        <taxon>Agaricomycetes</taxon>
        <taxon>Agaricomycetidae</taxon>
        <taxon>Agaricales</taxon>
        <taxon>Marasmiineae</taxon>
        <taxon>Marasmiaceae</taxon>
        <taxon>Marasmius</taxon>
    </lineage>
</organism>
<proteinExistence type="predicted"/>